<keyword evidence="5 7" id="KW-1133">Transmembrane helix</keyword>
<comment type="similarity">
    <text evidence="2">Belongs to the ABC-4 integral membrane protein family. LolC/E subfamily.</text>
</comment>
<feature type="transmembrane region" description="Helical" evidence="7">
    <location>
        <begin position="49"/>
        <end position="75"/>
    </location>
</feature>
<organism evidence="10 11">
    <name type="scientific">Chthoniobacter flavus Ellin428</name>
    <dbReference type="NCBI Taxonomy" id="497964"/>
    <lineage>
        <taxon>Bacteria</taxon>
        <taxon>Pseudomonadati</taxon>
        <taxon>Verrucomicrobiota</taxon>
        <taxon>Spartobacteria</taxon>
        <taxon>Chthoniobacterales</taxon>
        <taxon>Chthoniobacteraceae</taxon>
        <taxon>Chthoniobacter</taxon>
    </lineage>
</organism>
<evidence type="ECO:0000259" key="8">
    <source>
        <dbReference type="Pfam" id="PF02687"/>
    </source>
</evidence>
<comment type="caution">
    <text evidence="10">The sequence shown here is derived from an EMBL/GenBank/DDBJ whole genome shotgun (WGS) entry which is preliminary data.</text>
</comment>
<evidence type="ECO:0000256" key="4">
    <source>
        <dbReference type="ARBA" id="ARBA00022692"/>
    </source>
</evidence>
<dbReference type="InterPro" id="IPR051447">
    <property type="entry name" value="Lipoprotein-release_system"/>
</dbReference>
<feature type="transmembrane region" description="Helical" evidence="7">
    <location>
        <begin position="361"/>
        <end position="390"/>
    </location>
</feature>
<evidence type="ECO:0000256" key="1">
    <source>
        <dbReference type="ARBA" id="ARBA00004651"/>
    </source>
</evidence>
<dbReference type="GO" id="GO:0044874">
    <property type="term" value="P:lipoprotein localization to outer membrane"/>
    <property type="evidence" value="ECO:0007669"/>
    <property type="project" value="TreeGrafter"/>
</dbReference>
<dbReference type="InterPro" id="IPR003838">
    <property type="entry name" value="ABC3_permease_C"/>
</dbReference>
<evidence type="ECO:0000256" key="3">
    <source>
        <dbReference type="ARBA" id="ARBA00022475"/>
    </source>
</evidence>
<feature type="domain" description="ABC3 transporter permease C-terminal" evidence="8">
    <location>
        <begin position="319"/>
        <end position="453"/>
    </location>
</feature>
<dbReference type="STRING" id="497964.CfE428DRAFT_5137"/>
<dbReference type="Pfam" id="PF12704">
    <property type="entry name" value="MacB_PCD"/>
    <property type="match status" value="1"/>
</dbReference>
<accession>B4D897</accession>
<dbReference type="GO" id="GO:0098797">
    <property type="term" value="C:plasma membrane protein complex"/>
    <property type="evidence" value="ECO:0007669"/>
    <property type="project" value="TreeGrafter"/>
</dbReference>
<evidence type="ECO:0000256" key="6">
    <source>
        <dbReference type="ARBA" id="ARBA00023136"/>
    </source>
</evidence>
<dbReference type="Proteomes" id="UP000005824">
    <property type="component" value="Unassembled WGS sequence"/>
</dbReference>
<proteinExistence type="inferred from homology"/>
<dbReference type="PANTHER" id="PTHR30489:SF0">
    <property type="entry name" value="LIPOPROTEIN-RELEASING SYSTEM TRANSMEMBRANE PROTEIN LOLE"/>
    <property type="match status" value="1"/>
</dbReference>
<evidence type="ECO:0008006" key="12">
    <source>
        <dbReference type="Google" id="ProtNLM"/>
    </source>
</evidence>
<protein>
    <recommendedName>
        <fullName evidence="12">Lipoprotein releasing system, transmembrane protein, LolC/E family</fullName>
    </recommendedName>
</protein>
<evidence type="ECO:0000313" key="10">
    <source>
        <dbReference type="EMBL" id="EDY17290.1"/>
    </source>
</evidence>
<sequence>MPGFGGQPDFSRDISLGRRAGSGFHYRPPVQAPFSLFLALRYLRPKRTFVSVITVISVLGVILGVMVLIVVISVMTGFERTLQKAILGFEPHLRVTNGEIMRNWREVMGKIDNGKIPGLVAVAPYVQGPVLVEHEGRVNPAILRGIDVEAEEKLIDLKKFVIGTVDMPLDSVIVGKELAMDLGANIGDEITIYAPGNIHGILQEIQRESDDPNAKPKTLAELKGDVVFPAPMKIVGLINSGRNSVDSSTLLVPLTNAQALYELKDGVHGLSVNTTNPYDVRTTKRLIDQALDGKAFTTSWFDENRERFEAIDMERHVMFIILFFIVLVAAFGIMNTLITVTVQKKREIGIMKALGARTSQIVWVFLWQGMFVGALGTVGGLVTGMTVLYYRNPFRDWLSSTLHIQVFPPGIYEFEGIPAEIVPHDVAVICIGAFLLCSLAALAPAYAAARLDPVKALRED</sequence>
<dbReference type="InterPro" id="IPR025857">
    <property type="entry name" value="MacB_PCD"/>
</dbReference>
<comment type="subcellular location">
    <subcellularLocation>
        <location evidence="1">Cell membrane</location>
        <topology evidence="1">Multi-pass membrane protein</topology>
    </subcellularLocation>
</comment>
<feature type="transmembrane region" description="Helical" evidence="7">
    <location>
        <begin position="426"/>
        <end position="449"/>
    </location>
</feature>
<keyword evidence="6 7" id="KW-0472">Membrane</keyword>
<keyword evidence="11" id="KW-1185">Reference proteome</keyword>
<feature type="transmembrane region" description="Helical" evidence="7">
    <location>
        <begin position="317"/>
        <end position="340"/>
    </location>
</feature>
<dbReference type="InParanoid" id="B4D897"/>
<dbReference type="FunCoup" id="B4D897">
    <property type="interactions" value="237"/>
</dbReference>
<dbReference type="AlphaFoldDB" id="B4D897"/>
<dbReference type="Pfam" id="PF02687">
    <property type="entry name" value="FtsX"/>
    <property type="match status" value="1"/>
</dbReference>
<keyword evidence="3" id="KW-1003">Cell membrane</keyword>
<gene>
    <name evidence="10" type="ORF">CfE428DRAFT_5137</name>
</gene>
<keyword evidence="4 7" id="KW-0812">Transmembrane</keyword>
<dbReference type="EMBL" id="ABVL01000021">
    <property type="protein sequence ID" value="EDY17290.1"/>
    <property type="molecule type" value="Genomic_DNA"/>
</dbReference>
<evidence type="ECO:0000256" key="5">
    <source>
        <dbReference type="ARBA" id="ARBA00022989"/>
    </source>
</evidence>
<evidence type="ECO:0000313" key="11">
    <source>
        <dbReference type="Proteomes" id="UP000005824"/>
    </source>
</evidence>
<evidence type="ECO:0000256" key="7">
    <source>
        <dbReference type="SAM" id="Phobius"/>
    </source>
</evidence>
<dbReference type="PANTHER" id="PTHR30489">
    <property type="entry name" value="LIPOPROTEIN-RELEASING SYSTEM TRANSMEMBRANE PROTEIN LOLE"/>
    <property type="match status" value="1"/>
</dbReference>
<reference evidence="10 11" key="1">
    <citation type="journal article" date="2011" name="J. Bacteriol.">
        <title>Genome sequence of Chthoniobacter flavus Ellin428, an aerobic heterotrophic soil bacterium.</title>
        <authorList>
            <person name="Kant R."/>
            <person name="van Passel M.W."/>
            <person name="Palva A."/>
            <person name="Lucas S."/>
            <person name="Lapidus A."/>
            <person name="Glavina Del Rio T."/>
            <person name="Dalin E."/>
            <person name="Tice H."/>
            <person name="Bruce D."/>
            <person name="Goodwin L."/>
            <person name="Pitluck S."/>
            <person name="Larimer F.W."/>
            <person name="Land M.L."/>
            <person name="Hauser L."/>
            <person name="Sangwan P."/>
            <person name="de Vos W.M."/>
            <person name="Janssen P.H."/>
            <person name="Smidt H."/>
        </authorList>
    </citation>
    <scope>NUCLEOTIDE SEQUENCE [LARGE SCALE GENOMIC DNA]</scope>
    <source>
        <strain evidence="10 11">Ellin428</strain>
    </source>
</reference>
<dbReference type="eggNOG" id="COG4591">
    <property type="taxonomic scope" value="Bacteria"/>
</dbReference>
<evidence type="ECO:0000256" key="2">
    <source>
        <dbReference type="ARBA" id="ARBA00005236"/>
    </source>
</evidence>
<name>B4D897_9BACT</name>
<feature type="domain" description="MacB-like periplasmic core" evidence="9">
    <location>
        <begin position="54"/>
        <end position="289"/>
    </location>
</feature>
<evidence type="ECO:0000259" key="9">
    <source>
        <dbReference type="Pfam" id="PF12704"/>
    </source>
</evidence>